<proteinExistence type="predicted"/>
<dbReference type="Proteomes" id="UP000663877">
    <property type="component" value="Unassembled WGS sequence"/>
</dbReference>
<evidence type="ECO:0000313" key="12">
    <source>
        <dbReference type="EMBL" id="CAF4214156.1"/>
    </source>
</evidence>
<dbReference type="EMBL" id="CAJNOI010000418">
    <property type="protein sequence ID" value="CAF1273584.1"/>
    <property type="molecule type" value="Genomic_DNA"/>
</dbReference>
<dbReference type="EMBL" id="CAJNON010000238">
    <property type="protein sequence ID" value="CAF1131488.1"/>
    <property type="molecule type" value="Genomic_DNA"/>
</dbReference>
<reference evidence="4" key="1">
    <citation type="submission" date="2021-02" db="EMBL/GenBank/DDBJ databases">
        <authorList>
            <person name="Nowell W R."/>
        </authorList>
    </citation>
    <scope>NUCLEOTIDE SEQUENCE</scope>
</reference>
<evidence type="ECO:0000313" key="3">
    <source>
        <dbReference type="EMBL" id="CAF1099630.1"/>
    </source>
</evidence>
<evidence type="ECO:0000313" key="14">
    <source>
        <dbReference type="Proteomes" id="UP000663832"/>
    </source>
</evidence>
<dbReference type="Proteomes" id="UP000663860">
    <property type="component" value="Unassembled WGS sequence"/>
</dbReference>
<dbReference type="Proteomes" id="UP000663832">
    <property type="component" value="Unassembled WGS sequence"/>
</dbReference>
<dbReference type="EMBL" id="CAJOAZ010010043">
    <property type="protein sequence ID" value="CAF4214156.1"/>
    <property type="molecule type" value="Genomic_DNA"/>
</dbReference>
<dbReference type="Proteomes" id="UP000663845">
    <property type="component" value="Unassembled WGS sequence"/>
</dbReference>
<dbReference type="EMBL" id="CAJOBB010010725">
    <property type="protein sequence ID" value="CAF4249808.1"/>
    <property type="molecule type" value="Genomic_DNA"/>
</dbReference>
<dbReference type="Proteomes" id="UP000663844">
    <property type="component" value="Unassembled WGS sequence"/>
</dbReference>
<accession>A0A814RCW5</accession>
<dbReference type="EMBL" id="CAJNOM010000233">
    <property type="protein sequence ID" value="CAF1263607.1"/>
    <property type="molecule type" value="Genomic_DNA"/>
</dbReference>
<evidence type="ECO:0000313" key="2">
    <source>
        <dbReference type="EMBL" id="CAF1082053.1"/>
    </source>
</evidence>
<dbReference type="Proteomes" id="UP000663868">
    <property type="component" value="Unassembled WGS sequence"/>
</dbReference>
<evidence type="ECO:0000313" key="10">
    <source>
        <dbReference type="EMBL" id="CAF3801897.1"/>
    </source>
</evidence>
<evidence type="ECO:0000313" key="1">
    <source>
        <dbReference type="EMBL" id="CAF0925168.1"/>
    </source>
</evidence>
<evidence type="ECO:0000313" key="5">
    <source>
        <dbReference type="EMBL" id="CAF1209695.1"/>
    </source>
</evidence>
<evidence type="ECO:0000313" key="11">
    <source>
        <dbReference type="EMBL" id="CAF3985543.1"/>
    </source>
</evidence>
<protein>
    <submittedName>
        <fullName evidence="4">Uncharacterized protein</fullName>
    </submittedName>
</protein>
<dbReference type="EMBL" id="CAJOAY010002865">
    <property type="protein sequence ID" value="CAF3985543.1"/>
    <property type="molecule type" value="Genomic_DNA"/>
</dbReference>
<dbReference type="EMBL" id="CAJNOE010000426">
    <property type="protein sequence ID" value="CAF1209695.1"/>
    <property type="molecule type" value="Genomic_DNA"/>
</dbReference>
<dbReference type="EMBL" id="CAJOBB010001061">
    <property type="protein sequence ID" value="CAF3801897.1"/>
    <property type="molecule type" value="Genomic_DNA"/>
</dbReference>
<organism evidence="4 15">
    <name type="scientific">Adineta steineri</name>
    <dbReference type="NCBI Taxonomy" id="433720"/>
    <lineage>
        <taxon>Eukaryota</taxon>
        <taxon>Metazoa</taxon>
        <taxon>Spiralia</taxon>
        <taxon>Gnathifera</taxon>
        <taxon>Rotifera</taxon>
        <taxon>Eurotatoria</taxon>
        <taxon>Bdelloidea</taxon>
        <taxon>Adinetida</taxon>
        <taxon>Adinetidae</taxon>
        <taxon>Adineta</taxon>
    </lineage>
</organism>
<name>A0A814RCW5_9BILA</name>
<evidence type="ECO:0000313" key="15">
    <source>
        <dbReference type="Proteomes" id="UP000663891"/>
    </source>
</evidence>
<gene>
    <name evidence="1" type="ORF">BJG266_LOCUS11755</name>
    <name evidence="9" type="ORF">BJG266_LOCUS30804</name>
    <name evidence="2" type="ORF">IZO911_LOCUS22016</name>
    <name evidence="5" type="ORF">IZO911_LOCUS29100</name>
    <name evidence="3" type="ORF">JYZ213_LOCUS21309</name>
    <name evidence="10" type="ORF">KXQ929_LOCUS17092</name>
    <name evidence="13" type="ORF">KXQ929_LOCUS42743</name>
    <name evidence="11" type="ORF">OKA104_LOCUS28914</name>
    <name evidence="12" type="ORF">OXD698_LOCUS41522</name>
    <name evidence="7" type="ORF">QVE165_LOCUS29191</name>
    <name evidence="8" type="ORF">QVE165_LOCUS29532</name>
    <name evidence="4" type="ORF">VCS650_LOCUS21757</name>
    <name evidence="6" type="ORF">VCS650_LOCUS27249</name>
</gene>
<dbReference type="Proteomes" id="UP000663891">
    <property type="component" value="Unassembled WGS sequence"/>
</dbReference>
<evidence type="ECO:0000313" key="9">
    <source>
        <dbReference type="EMBL" id="CAF1273584.1"/>
    </source>
</evidence>
<evidence type="ECO:0000313" key="8">
    <source>
        <dbReference type="EMBL" id="CAF1269937.1"/>
    </source>
</evidence>
<evidence type="ECO:0000313" key="4">
    <source>
        <dbReference type="EMBL" id="CAF1131488.1"/>
    </source>
</evidence>
<evidence type="ECO:0000313" key="13">
    <source>
        <dbReference type="EMBL" id="CAF4249808.1"/>
    </source>
</evidence>
<dbReference type="EMBL" id="CAJNOI010000044">
    <property type="protein sequence ID" value="CAF0925168.1"/>
    <property type="molecule type" value="Genomic_DNA"/>
</dbReference>
<dbReference type="EMBL" id="CAJNON010000380">
    <property type="protein sequence ID" value="CAF1231009.1"/>
    <property type="molecule type" value="Genomic_DNA"/>
</dbReference>
<sequence>MAMKLKSSPSNLTFYTTWWLTSTSSISPKITSSSQTSLKLDDKCNIIEQVINQDEFVSNCCIPIKIFRIKR</sequence>
<evidence type="ECO:0000313" key="6">
    <source>
        <dbReference type="EMBL" id="CAF1231009.1"/>
    </source>
</evidence>
<dbReference type="OrthoDB" id="10105293at2759"/>
<comment type="caution">
    <text evidence="4">The sequence shown here is derived from an EMBL/GenBank/DDBJ whole genome shotgun (WGS) entry which is preliminary data.</text>
</comment>
<dbReference type="EMBL" id="CAJNOM010000238">
    <property type="protein sequence ID" value="CAF1269937.1"/>
    <property type="molecule type" value="Genomic_DNA"/>
</dbReference>
<evidence type="ECO:0000313" key="7">
    <source>
        <dbReference type="EMBL" id="CAF1263607.1"/>
    </source>
</evidence>
<dbReference type="AlphaFoldDB" id="A0A814RCW5"/>
<dbReference type="EMBL" id="CAJNOE010000242">
    <property type="protein sequence ID" value="CAF1082053.1"/>
    <property type="molecule type" value="Genomic_DNA"/>
</dbReference>
<dbReference type="EMBL" id="CAJNOG010000232">
    <property type="protein sequence ID" value="CAF1099630.1"/>
    <property type="molecule type" value="Genomic_DNA"/>
</dbReference>
<dbReference type="Proteomes" id="UP000663881">
    <property type="component" value="Unassembled WGS sequence"/>
</dbReference>
<keyword evidence="14" id="KW-1185">Reference proteome</keyword>